<keyword evidence="3" id="KW-1185">Reference proteome</keyword>
<keyword evidence="1" id="KW-1133">Transmembrane helix</keyword>
<dbReference type="EMBL" id="JBHLZP010000852">
    <property type="protein sequence ID" value="MFB9839919.1"/>
    <property type="molecule type" value="Genomic_DNA"/>
</dbReference>
<gene>
    <name evidence="2" type="ORF">ACFFNX_48005</name>
</gene>
<evidence type="ECO:0000313" key="3">
    <source>
        <dbReference type="Proteomes" id="UP001589627"/>
    </source>
</evidence>
<keyword evidence="1" id="KW-0812">Transmembrane</keyword>
<keyword evidence="1" id="KW-0472">Membrane</keyword>
<sequence>GDPHWQRLLQQFAPTSAGLAIQATTDLHSLPIGPWAGLGVTAGWAAAALSTGGLLLRGRDA</sequence>
<accession>A0ABV5YXX8</accession>
<comment type="caution">
    <text evidence="2">The sequence shown here is derived from an EMBL/GenBank/DDBJ whole genome shotgun (WGS) entry which is preliminary data.</text>
</comment>
<protein>
    <submittedName>
        <fullName evidence="2">ABC transporter permease</fullName>
    </submittedName>
</protein>
<evidence type="ECO:0000256" key="1">
    <source>
        <dbReference type="SAM" id="Phobius"/>
    </source>
</evidence>
<dbReference type="Proteomes" id="UP001589627">
    <property type="component" value="Unassembled WGS sequence"/>
</dbReference>
<feature type="transmembrane region" description="Helical" evidence="1">
    <location>
        <begin position="35"/>
        <end position="56"/>
    </location>
</feature>
<reference evidence="2 3" key="1">
    <citation type="submission" date="2024-09" db="EMBL/GenBank/DDBJ databases">
        <authorList>
            <person name="Sun Q."/>
            <person name="Mori K."/>
        </authorList>
    </citation>
    <scope>NUCLEOTIDE SEQUENCE [LARGE SCALE GENOMIC DNA]</scope>
    <source>
        <strain evidence="2 3">TBRC 0563</strain>
    </source>
</reference>
<feature type="non-terminal residue" evidence="2">
    <location>
        <position position="1"/>
    </location>
</feature>
<name>A0ABV5YXX8_9ACTN</name>
<organism evidence="2 3">
    <name type="scientific">Actinoallomurus acaciae</name>
    <dbReference type="NCBI Taxonomy" id="502577"/>
    <lineage>
        <taxon>Bacteria</taxon>
        <taxon>Bacillati</taxon>
        <taxon>Actinomycetota</taxon>
        <taxon>Actinomycetes</taxon>
        <taxon>Streptosporangiales</taxon>
        <taxon>Thermomonosporaceae</taxon>
        <taxon>Actinoallomurus</taxon>
    </lineage>
</organism>
<proteinExistence type="predicted"/>
<evidence type="ECO:0000313" key="2">
    <source>
        <dbReference type="EMBL" id="MFB9839919.1"/>
    </source>
</evidence>